<evidence type="ECO:0000256" key="5">
    <source>
        <dbReference type="ARBA" id="ARBA00023136"/>
    </source>
</evidence>
<keyword evidence="3 6" id="KW-0812">Transmembrane</keyword>
<evidence type="ECO:0000313" key="8">
    <source>
        <dbReference type="Proteomes" id="UP000295351"/>
    </source>
</evidence>
<name>A0A4R2CHL4_SHIGR</name>
<feature type="transmembrane region" description="Helical" evidence="6">
    <location>
        <begin position="202"/>
        <end position="220"/>
    </location>
</feature>
<feature type="transmembrane region" description="Helical" evidence="6">
    <location>
        <begin position="319"/>
        <end position="340"/>
    </location>
</feature>
<accession>A0A4R2CHL4</accession>
<evidence type="ECO:0000313" key="7">
    <source>
        <dbReference type="EMBL" id="TCN39923.1"/>
    </source>
</evidence>
<evidence type="ECO:0000256" key="2">
    <source>
        <dbReference type="ARBA" id="ARBA00022475"/>
    </source>
</evidence>
<proteinExistence type="predicted"/>
<feature type="transmembrane region" description="Helical" evidence="6">
    <location>
        <begin position="379"/>
        <end position="399"/>
    </location>
</feature>
<keyword evidence="5 6" id="KW-0472">Membrane</keyword>
<feature type="transmembrane region" description="Helical" evidence="6">
    <location>
        <begin position="352"/>
        <end position="373"/>
    </location>
</feature>
<feature type="transmembrane region" description="Helical" evidence="6">
    <location>
        <begin position="150"/>
        <end position="182"/>
    </location>
</feature>
<dbReference type="EMBL" id="SLVX01000016">
    <property type="protein sequence ID" value="TCN39923.1"/>
    <property type="molecule type" value="Genomic_DNA"/>
</dbReference>
<dbReference type="GO" id="GO:0005886">
    <property type="term" value="C:plasma membrane"/>
    <property type="evidence" value="ECO:0007669"/>
    <property type="project" value="UniProtKB-SubCell"/>
</dbReference>
<gene>
    <name evidence="7" type="ORF">EV665_1165</name>
</gene>
<feature type="transmembrane region" description="Helical" evidence="6">
    <location>
        <begin position="37"/>
        <end position="59"/>
    </location>
</feature>
<reference evidence="7 8" key="1">
    <citation type="submission" date="2019-03" db="EMBL/GenBank/DDBJ databases">
        <title>Genomic Encyclopedia of Type Strains, Phase IV (KMG-IV): sequencing the most valuable type-strain genomes for metagenomic binning, comparative biology and taxonomic classification.</title>
        <authorList>
            <person name="Goeker M."/>
        </authorList>
    </citation>
    <scope>NUCLEOTIDE SEQUENCE [LARGE SCALE GENOMIC DNA]</scope>
    <source>
        <strain evidence="7 8">DSM 18401</strain>
    </source>
</reference>
<dbReference type="RefSeq" id="WP_064333200.1">
    <property type="nucleotide sequence ID" value="NZ_BAABEI010000002.1"/>
</dbReference>
<feature type="transmembrane region" description="Helical" evidence="6">
    <location>
        <begin position="291"/>
        <end position="313"/>
    </location>
</feature>
<comment type="subcellular location">
    <subcellularLocation>
        <location evidence="1">Cell membrane</location>
        <topology evidence="1">Multi-pass membrane protein</topology>
    </subcellularLocation>
</comment>
<dbReference type="AlphaFoldDB" id="A0A4R2CHL4"/>
<dbReference type="Pfam" id="PF01943">
    <property type="entry name" value="Polysacc_synt"/>
    <property type="match status" value="1"/>
</dbReference>
<dbReference type="Proteomes" id="UP000295351">
    <property type="component" value="Unassembled WGS sequence"/>
</dbReference>
<organism evidence="7 8">
    <name type="scientific">Shinella granuli</name>
    <dbReference type="NCBI Taxonomy" id="323621"/>
    <lineage>
        <taxon>Bacteria</taxon>
        <taxon>Pseudomonadati</taxon>
        <taxon>Pseudomonadota</taxon>
        <taxon>Alphaproteobacteria</taxon>
        <taxon>Hyphomicrobiales</taxon>
        <taxon>Rhizobiaceae</taxon>
        <taxon>Shinella</taxon>
    </lineage>
</organism>
<dbReference type="PANTHER" id="PTHR30250:SF11">
    <property type="entry name" value="O-ANTIGEN TRANSPORTER-RELATED"/>
    <property type="match status" value="1"/>
</dbReference>
<protein>
    <submittedName>
        <fullName evidence="7">O-antigen/teichoic acid export membrane protein</fullName>
    </submittedName>
</protein>
<feature type="transmembrane region" description="Helical" evidence="6">
    <location>
        <begin position="107"/>
        <end position="129"/>
    </location>
</feature>
<dbReference type="PANTHER" id="PTHR30250">
    <property type="entry name" value="PST FAMILY PREDICTED COLANIC ACID TRANSPORTER"/>
    <property type="match status" value="1"/>
</dbReference>
<keyword evidence="2" id="KW-1003">Cell membrane</keyword>
<evidence type="ECO:0000256" key="6">
    <source>
        <dbReference type="SAM" id="Phobius"/>
    </source>
</evidence>
<keyword evidence="8" id="KW-1185">Reference proteome</keyword>
<feature type="transmembrane region" description="Helical" evidence="6">
    <location>
        <begin position="12"/>
        <end position="31"/>
    </location>
</feature>
<keyword evidence="4 6" id="KW-1133">Transmembrane helix</keyword>
<evidence type="ECO:0000256" key="4">
    <source>
        <dbReference type="ARBA" id="ARBA00022989"/>
    </source>
</evidence>
<feature type="transmembrane region" description="Helical" evidence="6">
    <location>
        <begin position="436"/>
        <end position="460"/>
    </location>
</feature>
<feature type="transmembrane region" description="Helical" evidence="6">
    <location>
        <begin position="411"/>
        <end position="430"/>
    </location>
</feature>
<evidence type="ECO:0000256" key="1">
    <source>
        <dbReference type="ARBA" id="ARBA00004651"/>
    </source>
</evidence>
<evidence type="ECO:0000256" key="3">
    <source>
        <dbReference type="ARBA" id="ARBA00022692"/>
    </source>
</evidence>
<comment type="caution">
    <text evidence="7">The sequence shown here is derived from an EMBL/GenBank/DDBJ whole genome shotgun (WGS) entry which is preliminary data.</text>
</comment>
<dbReference type="InterPro" id="IPR050833">
    <property type="entry name" value="Poly_Biosynth_Transport"/>
</dbReference>
<sequence length="481" mass="50551">MLLRSTLTYAPAVFLTRMSALLLLIIATRLIDQGEYGLLTLVVTIGEMTDAAVTGWLRISLLRLGGKGDVSRSNVRLARSVLVGTTVLALVVAAAASAVVAPERWTAFATAVSVYLAAGAVSRFGLTLLQMQQRHSTYAMLEFLRAVLQLVLPIVAIPLFGTSFLVVSLGTSVATLAAGLVSLHLATSRLVAGPATFTYREFLTLGLPMVVTTLVSFGLTDAERIILKMSHDASAVAIFAAAYALARQPIDTLANAVNMGAFPELVSRFDTEGEQAAATFLTDLMALTLRLCLPTAALLVVLAEEITALVLPASYLDGIVGLFPLIVAGVIAANLTNTVYANVMHVHKRPWLLTAVYGLGSAVGIVLSLLLIPQMAERGAALALLGGSLALLAAGITATRRLTPVPLPYRAIGVALVVALACGLGARLAADAFSAFPLFLRLAAAGLCALAIFLGLNALFHWQEARRLAATFRQRLSRPAT</sequence>
<feature type="transmembrane region" description="Helical" evidence="6">
    <location>
        <begin position="80"/>
        <end position="101"/>
    </location>
</feature>
<dbReference type="InterPro" id="IPR002797">
    <property type="entry name" value="Polysacc_synth"/>
</dbReference>